<evidence type="ECO:0000256" key="1">
    <source>
        <dbReference type="SAM" id="Phobius"/>
    </source>
</evidence>
<evidence type="ECO:0000313" key="2">
    <source>
        <dbReference type="EMBL" id="TMQ96823.1"/>
    </source>
</evidence>
<feature type="transmembrane region" description="Helical" evidence="1">
    <location>
        <begin position="57"/>
        <end position="82"/>
    </location>
</feature>
<keyword evidence="3" id="KW-1185">Reference proteome</keyword>
<keyword evidence="1" id="KW-1133">Transmembrane helix</keyword>
<dbReference type="OrthoDB" id="3542456at2"/>
<dbReference type="EMBL" id="VCKW01000105">
    <property type="protein sequence ID" value="TMQ96823.1"/>
    <property type="molecule type" value="Genomic_DNA"/>
</dbReference>
<evidence type="ECO:0000313" key="3">
    <source>
        <dbReference type="Proteomes" id="UP000309174"/>
    </source>
</evidence>
<organism evidence="2 3">
    <name type="scientific">Actinomadura soli</name>
    <dbReference type="NCBI Taxonomy" id="2508997"/>
    <lineage>
        <taxon>Bacteria</taxon>
        <taxon>Bacillati</taxon>
        <taxon>Actinomycetota</taxon>
        <taxon>Actinomycetes</taxon>
        <taxon>Streptosporangiales</taxon>
        <taxon>Thermomonosporaceae</taxon>
        <taxon>Actinomadura</taxon>
    </lineage>
</organism>
<dbReference type="AlphaFoldDB" id="A0A5C4JAZ7"/>
<comment type="caution">
    <text evidence="2">The sequence shown here is derived from an EMBL/GenBank/DDBJ whole genome shotgun (WGS) entry which is preliminary data.</text>
</comment>
<reference evidence="2 3" key="1">
    <citation type="submission" date="2019-05" db="EMBL/GenBank/DDBJ databases">
        <title>Draft genome sequence of Actinomadura sp. 14C53.</title>
        <authorList>
            <person name="Saricaoglu S."/>
            <person name="Isik K."/>
        </authorList>
    </citation>
    <scope>NUCLEOTIDE SEQUENCE [LARGE SCALE GENOMIC DNA]</scope>
    <source>
        <strain evidence="2 3">14C53</strain>
    </source>
</reference>
<keyword evidence="1" id="KW-0812">Transmembrane</keyword>
<protein>
    <submittedName>
        <fullName evidence="2">DUF3307 domain-containing protein</fullName>
    </submittedName>
</protein>
<gene>
    <name evidence="2" type="ORF">ETD83_20890</name>
</gene>
<feature type="transmembrane region" description="Helical" evidence="1">
    <location>
        <begin position="130"/>
        <end position="147"/>
    </location>
</feature>
<accession>A0A5C4JAZ7</accession>
<keyword evidence="1" id="KW-0472">Membrane</keyword>
<name>A0A5C4JAZ7_9ACTN</name>
<proteinExistence type="predicted"/>
<dbReference type="Proteomes" id="UP000309174">
    <property type="component" value="Unassembled WGS sequence"/>
</dbReference>
<sequence length="148" mass="15264">MTSATVFTCVFIALYVAHQVGDNWIQTRAQACGKGAPGWRGRILCGRHVATLTLAKALVIGLVTAVLALPLNVAAVACALAVDAVSHYWADRRAPLLALAERLGKGEFARLGDGAAAPAGTGAYALDQSWHVGWLLVTALIACLGAGS</sequence>